<dbReference type="SUPFAM" id="SSF54928">
    <property type="entry name" value="RNA-binding domain, RBD"/>
    <property type="match status" value="1"/>
</dbReference>
<dbReference type="InterPro" id="IPR035979">
    <property type="entry name" value="RBD_domain_sf"/>
</dbReference>
<dbReference type="OrthoDB" id="5382468at2759"/>
<evidence type="ECO:0000256" key="2">
    <source>
        <dbReference type="PROSITE-ProRule" id="PRU00176"/>
    </source>
</evidence>
<dbReference type="Gene3D" id="3.30.70.330">
    <property type="match status" value="1"/>
</dbReference>
<dbReference type="PANTHER" id="PTHR19965">
    <property type="entry name" value="RNA AND EXPORT FACTOR BINDING PROTEIN"/>
    <property type="match status" value="1"/>
</dbReference>
<dbReference type="PANTHER" id="PTHR19965:SF82">
    <property type="entry name" value="THO COMPLEX SUBUNIT 4"/>
    <property type="match status" value="1"/>
</dbReference>
<dbReference type="InterPro" id="IPR025715">
    <property type="entry name" value="FoP_C"/>
</dbReference>
<dbReference type="InterPro" id="IPR051229">
    <property type="entry name" value="ALYREF_mRNA_export"/>
</dbReference>
<reference evidence="5" key="1">
    <citation type="journal article" date="2016" name="Nat. Commun.">
        <title>Genome analysis of three Pneumocystis species reveals adaptation mechanisms to life exclusively in mammalian hosts.</title>
        <authorList>
            <person name="Ma L."/>
            <person name="Chen Z."/>
            <person name="Huang D.W."/>
            <person name="Kutty G."/>
            <person name="Ishihara M."/>
            <person name="Wang H."/>
            <person name="Abouelleil A."/>
            <person name="Bishop L."/>
            <person name="Davey E."/>
            <person name="Deng R."/>
            <person name="Deng X."/>
            <person name="Fan L."/>
            <person name="Fantoni G."/>
            <person name="Fitzgerald M."/>
            <person name="Gogineni E."/>
            <person name="Goldberg J.M."/>
            <person name="Handley G."/>
            <person name="Hu X."/>
            <person name="Huber C."/>
            <person name="Jiao X."/>
            <person name="Jones K."/>
            <person name="Levin J.Z."/>
            <person name="Liu Y."/>
            <person name="Macdonald P."/>
            <person name="Melnikov A."/>
            <person name="Raley C."/>
            <person name="Sassi M."/>
            <person name="Sherman B.T."/>
            <person name="Song X."/>
            <person name="Sykes S."/>
            <person name="Tran B."/>
            <person name="Walsh L."/>
            <person name="Xia Y."/>
            <person name="Yang J."/>
            <person name="Young S."/>
            <person name="Zeng Q."/>
            <person name="Zheng X."/>
            <person name="Stephens R."/>
            <person name="Nusbaum C."/>
            <person name="Birren B.W."/>
            <person name="Azadi P."/>
            <person name="Lempicki R.A."/>
            <person name="Cuomo C.A."/>
            <person name="Kovacs J.A."/>
        </authorList>
    </citation>
    <scope>NUCLEOTIDE SEQUENCE [LARGE SCALE GENOMIC DNA]</scope>
    <source>
        <strain evidence="5">RU7</strain>
    </source>
</reference>
<evidence type="ECO:0000313" key="5">
    <source>
        <dbReference type="Proteomes" id="UP000053447"/>
    </source>
</evidence>
<dbReference type="EMBL" id="LFWA01000010">
    <property type="protein sequence ID" value="KTW29063.1"/>
    <property type="molecule type" value="Genomic_DNA"/>
</dbReference>
<dbReference type="Pfam" id="PF00076">
    <property type="entry name" value="RRM_1"/>
    <property type="match status" value="1"/>
</dbReference>
<evidence type="ECO:0000313" key="4">
    <source>
        <dbReference type="EMBL" id="KTW29063.1"/>
    </source>
</evidence>
<dbReference type="STRING" id="1408657.A0A0W4ZL00"/>
<proteinExistence type="predicted"/>
<dbReference type="Pfam" id="PF13865">
    <property type="entry name" value="FoP_duplication"/>
    <property type="match status" value="1"/>
</dbReference>
<dbReference type="eggNOG" id="KOG0533">
    <property type="taxonomic scope" value="Eukaryota"/>
</dbReference>
<name>A0A0W4ZL00_PNEJ7</name>
<dbReference type="CDD" id="cd12418">
    <property type="entry name" value="RRM_Aly_REF_like"/>
    <property type="match status" value="1"/>
</dbReference>
<protein>
    <recommendedName>
        <fullName evidence="3">RRM domain-containing protein</fullName>
    </recommendedName>
</protein>
<accession>A0A0W4ZL00</accession>
<dbReference type="GeneID" id="28940855"/>
<dbReference type="PROSITE" id="PS50102">
    <property type="entry name" value="RRM"/>
    <property type="match status" value="1"/>
</dbReference>
<dbReference type="VEuPathDB" id="FungiDB:T551_02337"/>
<dbReference type="InterPro" id="IPR000504">
    <property type="entry name" value="RRM_dom"/>
</dbReference>
<evidence type="ECO:0000259" key="3">
    <source>
        <dbReference type="PROSITE" id="PS50102"/>
    </source>
</evidence>
<dbReference type="Proteomes" id="UP000053447">
    <property type="component" value="Unassembled WGS sequence"/>
</dbReference>
<feature type="domain" description="RRM" evidence="3">
    <location>
        <begin position="86"/>
        <end position="163"/>
    </location>
</feature>
<keyword evidence="1 2" id="KW-0694">RNA-binding</keyword>
<gene>
    <name evidence="4" type="ORF">T551_02337</name>
</gene>
<keyword evidence="5" id="KW-1185">Reference proteome</keyword>
<comment type="caution">
    <text evidence="4">The sequence shown here is derived from an EMBL/GenBank/DDBJ whole genome shotgun (WGS) entry which is preliminary data.</text>
</comment>
<evidence type="ECO:0000256" key="1">
    <source>
        <dbReference type="ARBA" id="ARBA00022884"/>
    </source>
</evidence>
<dbReference type="SMART" id="SM00360">
    <property type="entry name" value="RRM"/>
    <property type="match status" value="1"/>
</dbReference>
<dbReference type="InterPro" id="IPR012677">
    <property type="entry name" value="Nucleotide-bd_a/b_plait_sf"/>
</dbReference>
<dbReference type="GO" id="GO:0003729">
    <property type="term" value="F:mRNA binding"/>
    <property type="evidence" value="ECO:0007669"/>
    <property type="project" value="TreeGrafter"/>
</dbReference>
<organism evidence="4 5">
    <name type="scientific">Pneumocystis jirovecii (strain RU7)</name>
    <name type="common">Human pneumocystis pneumonia agent</name>
    <dbReference type="NCBI Taxonomy" id="1408657"/>
    <lineage>
        <taxon>Eukaryota</taxon>
        <taxon>Fungi</taxon>
        <taxon>Dikarya</taxon>
        <taxon>Ascomycota</taxon>
        <taxon>Taphrinomycotina</taxon>
        <taxon>Pneumocystomycetes</taxon>
        <taxon>Pneumocystaceae</taxon>
        <taxon>Pneumocystis</taxon>
    </lineage>
</organism>
<dbReference type="GO" id="GO:0005634">
    <property type="term" value="C:nucleus"/>
    <property type="evidence" value="ECO:0007669"/>
    <property type="project" value="TreeGrafter"/>
</dbReference>
<dbReference type="RefSeq" id="XP_018229172.1">
    <property type="nucleotide sequence ID" value="XM_018374600.1"/>
</dbReference>
<sequence length="238" mass="27653">MSLEKSLDDIINDRKISRNSRTSDWILRRRFFKNARLAPYYKVKQATLCLNYNEPWTHDLYEGLAEKPVGRISKQLYRPPSKGLSYRVKIENLHYELTEDDLNGLFKKIGPVTKLSIKYDRSGRSTGTAYVNFERIEDAHNAINQFNGANAAGQPITLTLDLQPPHKPQKGTGSLFSRISNFKVKPLYRRRSFSTQKLYKKEKGKYKTQEDLDNELDKYMNVAIQSKDVEKPMVIDQK</sequence>
<dbReference type="AlphaFoldDB" id="A0A0W4ZL00"/>